<proteinExistence type="inferred from homology"/>
<comment type="subcellular location">
    <subcellularLocation>
        <location evidence="1">Cell membrane</location>
        <topology evidence="1">Multi-pass membrane protein</topology>
    </subcellularLocation>
</comment>
<keyword evidence="3 7" id="KW-0812">Transmembrane</keyword>
<keyword evidence="5 7" id="KW-0472">Membrane</keyword>
<reference evidence="9" key="1">
    <citation type="submission" date="2024-07" db="EMBL/GenBank/DDBJ databases">
        <title>Halotolerant mesophilic bacterium Ornithinibacillus sp. 4-3, sp. nov., isolated from soil.</title>
        <authorList>
            <person name="Sidarenka A.V."/>
            <person name="Guliayeva D.E."/>
            <person name="Leanovich S.I."/>
            <person name="Hileuskaya K.S."/>
            <person name="Akhremchuk A.E."/>
            <person name="Sikolenko M.A."/>
            <person name="Valentovich L.N."/>
        </authorList>
    </citation>
    <scope>NUCLEOTIDE SEQUENCE</scope>
    <source>
        <strain evidence="9">4-3</strain>
    </source>
</reference>
<feature type="transmembrane region" description="Helical" evidence="7">
    <location>
        <begin position="287"/>
        <end position="311"/>
    </location>
</feature>
<evidence type="ECO:0000313" key="9">
    <source>
        <dbReference type="EMBL" id="XDK32193.1"/>
    </source>
</evidence>
<evidence type="ECO:0000256" key="7">
    <source>
        <dbReference type="SAM" id="Phobius"/>
    </source>
</evidence>
<dbReference type="EMBL" id="CP162599">
    <property type="protein sequence ID" value="XDK32193.1"/>
    <property type="molecule type" value="Genomic_DNA"/>
</dbReference>
<evidence type="ECO:0000256" key="5">
    <source>
        <dbReference type="ARBA" id="ARBA00023136"/>
    </source>
</evidence>
<name>A0AB39HLX6_9BACI</name>
<keyword evidence="2" id="KW-1003">Cell membrane</keyword>
<protein>
    <submittedName>
        <fullName evidence="9">ABC transporter permease</fullName>
    </submittedName>
</protein>
<dbReference type="RefSeq" id="WP_368652914.1">
    <property type="nucleotide sequence ID" value="NZ_CP162599.1"/>
</dbReference>
<dbReference type="InterPro" id="IPR050250">
    <property type="entry name" value="Macrolide_Exporter_MacB"/>
</dbReference>
<evidence type="ECO:0000256" key="1">
    <source>
        <dbReference type="ARBA" id="ARBA00004651"/>
    </source>
</evidence>
<evidence type="ECO:0000256" key="3">
    <source>
        <dbReference type="ARBA" id="ARBA00022692"/>
    </source>
</evidence>
<comment type="similarity">
    <text evidence="6">Belongs to the ABC-4 integral membrane protein family.</text>
</comment>
<evidence type="ECO:0000256" key="2">
    <source>
        <dbReference type="ARBA" id="ARBA00022475"/>
    </source>
</evidence>
<evidence type="ECO:0000256" key="4">
    <source>
        <dbReference type="ARBA" id="ARBA00022989"/>
    </source>
</evidence>
<feature type="transmembrane region" description="Helical" evidence="7">
    <location>
        <begin position="20"/>
        <end position="44"/>
    </location>
</feature>
<gene>
    <name evidence="9" type="ORF">AB4Y30_14410</name>
</gene>
<dbReference type="GO" id="GO:0022857">
    <property type="term" value="F:transmembrane transporter activity"/>
    <property type="evidence" value="ECO:0007669"/>
    <property type="project" value="TreeGrafter"/>
</dbReference>
<dbReference type="Pfam" id="PF02687">
    <property type="entry name" value="FtsX"/>
    <property type="match status" value="2"/>
</dbReference>
<feature type="transmembrane region" description="Helical" evidence="7">
    <location>
        <begin position="389"/>
        <end position="412"/>
    </location>
</feature>
<dbReference type="PANTHER" id="PTHR30572:SF4">
    <property type="entry name" value="ABC TRANSPORTER PERMEASE YTRF"/>
    <property type="match status" value="1"/>
</dbReference>
<feature type="transmembrane region" description="Helical" evidence="7">
    <location>
        <begin position="339"/>
        <end position="369"/>
    </location>
</feature>
<dbReference type="PANTHER" id="PTHR30572">
    <property type="entry name" value="MEMBRANE COMPONENT OF TRANSPORTER-RELATED"/>
    <property type="match status" value="1"/>
</dbReference>
<sequence length="867" mass="97296">MNIVNKITLRQLKENKRRTFVTIIGIIISVAMLTAVATIGVSFLDLLQRQTIAEQGEWHTIYKDVDQDQIEAIEKEENTKEVLLSRDLGYAELASSQNPNKPYLFIKGYNDAAIAKYPLELADGHWPKAENEIVVPETVLPFGLKIGDQLDLEIGERYFTNEEGDEEPTTYDQRYSLNKDVDGEVAEVLENKVPQEYTIVGTMKTPIWELSWSPGYTAITYVDETTISAENPVNAAVILNKISSLFSPSIFEEGEAFAKKHQIEEVGFNTDLLRFSGVMRDGGMKSALYGVSAVIMLIIMLGSVSLIYNAFAISVAERSRYLGMLGSVGATKQQKRNSVFFEGAVIGIFSIPLGILFGLLGMYITFTIINNYKGGLASALGVAEGLNVVVTPGSIIVAIIVSIITIFISTFIPARRASKVSPIDAIKQMTDVKLSGKSVKTSKLVRKIFGIEAEIGLKNLKRNKRRYQATVFSLVISLVLFLSVTYFTNDMKKSLSLTQQDVNFDIYIDLLNDEDENFVQQIRELKDVKESTHISMHYMQALVDKDQVSESLLESSSPEENGKYMYSVVLHVLDDTYLQDYAKRIDVSYDTLNQENQAILIGNAKYEDVNAGKYVEEQVIDAKEGDKITLDYEIYHENEFEYAYFADVNIAKVTDELPMGVSSEGYGNLNLIVSEKSFEQFEQKDKLNSPLKRLFLTSSDPVATQQEIEEIDVNEHNIFNLYQIRQSDEQLTTILSIFTYGFIALITLISIANILNTISTSIALRKREFGMLKSIGMTPKGFNKMINYESIFYGIKALLYGIPLSIGAMYLVHHALSSSFIYSFTLPWFEMLFAVIAVFLIVLISMTYASAKVKKENIIDALKQENI</sequence>
<feature type="domain" description="ABC3 transporter permease C-terminal" evidence="8">
    <location>
        <begin position="742"/>
        <end position="858"/>
    </location>
</feature>
<dbReference type="InterPro" id="IPR003838">
    <property type="entry name" value="ABC3_permease_C"/>
</dbReference>
<feature type="transmembrane region" description="Helical" evidence="7">
    <location>
        <begin position="737"/>
        <end position="764"/>
    </location>
</feature>
<evidence type="ECO:0000259" key="8">
    <source>
        <dbReference type="Pfam" id="PF02687"/>
    </source>
</evidence>
<feature type="transmembrane region" description="Helical" evidence="7">
    <location>
        <begin position="790"/>
        <end position="811"/>
    </location>
</feature>
<feature type="domain" description="ABC3 transporter permease C-terminal" evidence="8">
    <location>
        <begin position="294"/>
        <end position="422"/>
    </location>
</feature>
<organism evidence="9">
    <name type="scientific">Ornithinibacillus sp. 4-3</name>
    <dbReference type="NCBI Taxonomy" id="3231488"/>
    <lineage>
        <taxon>Bacteria</taxon>
        <taxon>Bacillati</taxon>
        <taxon>Bacillota</taxon>
        <taxon>Bacilli</taxon>
        <taxon>Bacillales</taxon>
        <taxon>Bacillaceae</taxon>
        <taxon>Ornithinibacillus</taxon>
    </lineage>
</organism>
<dbReference type="AlphaFoldDB" id="A0AB39HLX6"/>
<feature type="transmembrane region" description="Helical" evidence="7">
    <location>
        <begin position="831"/>
        <end position="849"/>
    </location>
</feature>
<dbReference type="GO" id="GO:0005886">
    <property type="term" value="C:plasma membrane"/>
    <property type="evidence" value="ECO:0007669"/>
    <property type="project" value="UniProtKB-SubCell"/>
</dbReference>
<keyword evidence="4 7" id="KW-1133">Transmembrane helix</keyword>
<feature type="transmembrane region" description="Helical" evidence="7">
    <location>
        <begin position="467"/>
        <end position="487"/>
    </location>
</feature>
<accession>A0AB39HLX6</accession>
<evidence type="ECO:0000256" key="6">
    <source>
        <dbReference type="ARBA" id="ARBA00038076"/>
    </source>
</evidence>